<organism evidence="1 2">
    <name type="scientific">Ranitomeya imitator</name>
    <name type="common">mimic poison frog</name>
    <dbReference type="NCBI Taxonomy" id="111125"/>
    <lineage>
        <taxon>Eukaryota</taxon>
        <taxon>Metazoa</taxon>
        <taxon>Chordata</taxon>
        <taxon>Craniata</taxon>
        <taxon>Vertebrata</taxon>
        <taxon>Euteleostomi</taxon>
        <taxon>Amphibia</taxon>
        <taxon>Batrachia</taxon>
        <taxon>Anura</taxon>
        <taxon>Neobatrachia</taxon>
        <taxon>Hyloidea</taxon>
        <taxon>Dendrobatidae</taxon>
        <taxon>Dendrobatinae</taxon>
        <taxon>Ranitomeya</taxon>
    </lineage>
</organism>
<keyword evidence="2" id="KW-1185">Reference proteome</keyword>
<name>A0ABN9LHE4_9NEOB</name>
<dbReference type="Proteomes" id="UP001176940">
    <property type="component" value="Unassembled WGS sequence"/>
</dbReference>
<dbReference type="EMBL" id="CAUEEQ010017561">
    <property type="protein sequence ID" value="CAJ0940571.1"/>
    <property type="molecule type" value="Genomic_DNA"/>
</dbReference>
<gene>
    <name evidence="1" type="ORF">RIMI_LOCUS8731671</name>
</gene>
<evidence type="ECO:0000313" key="1">
    <source>
        <dbReference type="EMBL" id="CAJ0940571.1"/>
    </source>
</evidence>
<accession>A0ABN9LHE4</accession>
<protein>
    <submittedName>
        <fullName evidence="1">Uncharacterized protein</fullName>
    </submittedName>
</protein>
<proteinExistence type="predicted"/>
<comment type="caution">
    <text evidence="1">The sequence shown here is derived from an EMBL/GenBank/DDBJ whole genome shotgun (WGS) entry which is preliminary data.</text>
</comment>
<reference evidence="1" key="1">
    <citation type="submission" date="2023-07" db="EMBL/GenBank/DDBJ databases">
        <authorList>
            <person name="Stuckert A."/>
        </authorList>
    </citation>
    <scope>NUCLEOTIDE SEQUENCE</scope>
</reference>
<evidence type="ECO:0000313" key="2">
    <source>
        <dbReference type="Proteomes" id="UP001176940"/>
    </source>
</evidence>
<sequence length="255" mass="28055">MAIKSMSKQFGLSLNQGRDLQVCTWNLAEGRNEVMESIPVSSVGFCKCSLLNTERCLLAMPGAESSQLCSIGAPGCHREGREPRPVAGAERLLLGGIRGHSHCVISLPSGVLPKSRKTGLLCLSERTNSAGKKHERVHVNCLSSSEPKVHVMDMTSKIIISSMTPTEDNTWGMAMCMKLWQRYHIPQPFTFIIITVPNGDYNLNSLLVFWSVGGNQSTRRKPTQTQGEHTNSLQMLSLVGFDNRTKVLQGYSANH</sequence>